<sequence length="63" mass="7183">MKPKSLPPQECLGANIDLLRFREVHQENYGLVQRWCNTMEPQMYILGVPPVVSSMFKCSSVVS</sequence>
<name>A0A9D4JY30_DREPO</name>
<organism evidence="1 2">
    <name type="scientific">Dreissena polymorpha</name>
    <name type="common">Zebra mussel</name>
    <name type="synonym">Mytilus polymorpha</name>
    <dbReference type="NCBI Taxonomy" id="45954"/>
    <lineage>
        <taxon>Eukaryota</taxon>
        <taxon>Metazoa</taxon>
        <taxon>Spiralia</taxon>
        <taxon>Lophotrochozoa</taxon>
        <taxon>Mollusca</taxon>
        <taxon>Bivalvia</taxon>
        <taxon>Autobranchia</taxon>
        <taxon>Heteroconchia</taxon>
        <taxon>Euheterodonta</taxon>
        <taxon>Imparidentia</taxon>
        <taxon>Neoheterodontei</taxon>
        <taxon>Myida</taxon>
        <taxon>Dreissenoidea</taxon>
        <taxon>Dreissenidae</taxon>
        <taxon>Dreissena</taxon>
    </lineage>
</organism>
<proteinExistence type="predicted"/>
<accession>A0A9D4JY30</accession>
<evidence type="ECO:0000313" key="2">
    <source>
        <dbReference type="Proteomes" id="UP000828390"/>
    </source>
</evidence>
<keyword evidence="2" id="KW-1185">Reference proteome</keyword>
<reference evidence="1" key="2">
    <citation type="submission" date="2020-11" db="EMBL/GenBank/DDBJ databases">
        <authorList>
            <person name="McCartney M.A."/>
            <person name="Auch B."/>
            <person name="Kono T."/>
            <person name="Mallez S."/>
            <person name="Becker A."/>
            <person name="Gohl D.M."/>
            <person name="Silverstein K.A.T."/>
            <person name="Koren S."/>
            <person name="Bechman K.B."/>
            <person name="Herman A."/>
            <person name="Abrahante J.E."/>
            <person name="Garbe J."/>
        </authorList>
    </citation>
    <scope>NUCLEOTIDE SEQUENCE</scope>
    <source>
        <strain evidence="1">Duluth1</strain>
        <tissue evidence="1">Whole animal</tissue>
    </source>
</reference>
<dbReference type="Proteomes" id="UP000828390">
    <property type="component" value="Unassembled WGS sequence"/>
</dbReference>
<comment type="caution">
    <text evidence="1">The sequence shown here is derived from an EMBL/GenBank/DDBJ whole genome shotgun (WGS) entry which is preliminary data.</text>
</comment>
<dbReference type="AlphaFoldDB" id="A0A9D4JY30"/>
<gene>
    <name evidence="1" type="ORF">DPMN_130998</name>
</gene>
<reference evidence="1" key="1">
    <citation type="journal article" date="2019" name="bioRxiv">
        <title>The Genome of the Zebra Mussel, Dreissena polymorpha: A Resource for Invasive Species Research.</title>
        <authorList>
            <person name="McCartney M.A."/>
            <person name="Auch B."/>
            <person name="Kono T."/>
            <person name="Mallez S."/>
            <person name="Zhang Y."/>
            <person name="Obille A."/>
            <person name="Becker A."/>
            <person name="Abrahante J.E."/>
            <person name="Garbe J."/>
            <person name="Badalamenti J.P."/>
            <person name="Herman A."/>
            <person name="Mangelson H."/>
            <person name="Liachko I."/>
            <person name="Sullivan S."/>
            <person name="Sone E.D."/>
            <person name="Koren S."/>
            <person name="Silverstein K.A.T."/>
            <person name="Beckman K.B."/>
            <person name="Gohl D.M."/>
        </authorList>
    </citation>
    <scope>NUCLEOTIDE SEQUENCE</scope>
    <source>
        <strain evidence="1">Duluth1</strain>
        <tissue evidence="1">Whole animal</tissue>
    </source>
</reference>
<evidence type="ECO:0000313" key="1">
    <source>
        <dbReference type="EMBL" id="KAH3829010.1"/>
    </source>
</evidence>
<protein>
    <submittedName>
        <fullName evidence="1">Uncharacterized protein</fullName>
    </submittedName>
</protein>
<dbReference type="EMBL" id="JAIWYP010000005">
    <property type="protein sequence ID" value="KAH3829010.1"/>
    <property type="molecule type" value="Genomic_DNA"/>
</dbReference>